<accession>A0A1E7JUC9</accession>
<evidence type="ECO:0000313" key="5">
    <source>
        <dbReference type="Proteomes" id="UP000176087"/>
    </source>
</evidence>
<dbReference type="Gene3D" id="3.40.1280.10">
    <property type="match status" value="1"/>
</dbReference>
<dbReference type="InterPro" id="IPR029064">
    <property type="entry name" value="Ribosomal_eL30-like_sf"/>
</dbReference>
<sequence>MADIIPVDDPADPRLSDFTDLTDVELRRRREPAEGLFVAEGEKVIRRAAQAGYPMRSMLLSEKWLPVMRDVLDQVRAPAYVMSPEAAEQVTGYHVHRGALASMGRTPLPEPGALLATARRVVIMEAVNDHTNIGAVFRSAAALGMDGVLLSPSCADPLYRRSVKVSMGAVFSVPYARLGTWPGGLKPVREAGFRLLAFTPDEDAVPLDDIGAHRLPRVALLLGAEGDGLSARAMRAADDRVRIPMAHGVDSLNVGAAAAVAFYAATRT</sequence>
<dbReference type="OrthoDB" id="3190829at2"/>
<proteinExistence type="predicted"/>
<dbReference type="InterPro" id="IPR001537">
    <property type="entry name" value="SpoU_MeTrfase"/>
</dbReference>
<comment type="caution">
    <text evidence="4">The sequence shown here is derived from an EMBL/GenBank/DDBJ whole genome shotgun (WGS) entry which is preliminary data.</text>
</comment>
<dbReference type="PATRIC" id="fig|933944.5.peg.2528"/>
<dbReference type="InterPro" id="IPR029026">
    <property type="entry name" value="tRNA_m1G_MTases_N"/>
</dbReference>
<dbReference type="CDD" id="cd18095">
    <property type="entry name" value="SpoU-like_rRNA-MTase"/>
    <property type="match status" value="1"/>
</dbReference>
<dbReference type="GO" id="GO:0006396">
    <property type="term" value="P:RNA processing"/>
    <property type="evidence" value="ECO:0007669"/>
    <property type="project" value="InterPro"/>
</dbReference>
<dbReference type="InterPro" id="IPR051259">
    <property type="entry name" value="rRNA_Methyltransferase"/>
</dbReference>
<dbReference type="SUPFAM" id="SSF75217">
    <property type="entry name" value="alpha/beta knot"/>
    <property type="match status" value="1"/>
</dbReference>
<protein>
    <submittedName>
        <fullName evidence="4">rRNA methyltransferase</fullName>
    </submittedName>
</protein>
<dbReference type="GO" id="GO:0032259">
    <property type="term" value="P:methylation"/>
    <property type="evidence" value="ECO:0007669"/>
    <property type="project" value="UniProtKB-KW"/>
</dbReference>
<dbReference type="PANTHER" id="PTHR43191:SF12">
    <property type="entry name" value="RRNA METHYLASE"/>
    <property type="match status" value="1"/>
</dbReference>
<keyword evidence="1 4" id="KW-0489">Methyltransferase</keyword>
<dbReference type="GO" id="GO:0003723">
    <property type="term" value="F:RNA binding"/>
    <property type="evidence" value="ECO:0007669"/>
    <property type="project" value="InterPro"/>
</dbReference>
<dbReference type="Gene3D" id="3.30.1330.30">
    <property type="match status" value="1"/>
</dbReference>
<dbReference type="InterPro" id="IPR029028">
    <property type="entry name" value="Alpha/beta_knot_MTases"/>
</dbReference>
<dbReference type="RefSeq" id="WP_070012584.1">
    <property type="nucleotide sequence ID" value="NZ_LJGS01000043.1"/>
</dbReference>
<evidence type="ECO:0000256" key="1">
    <source>
        <dbReference type="ARBA" id="ARBA00022603"/>
    </source>
</evidence>
<gene>
    <name evidence="4" type="ORF">AN215_01895</name>
</gene>
<evidence type="ECO:0000313" key="4">
    <source>
        <dbReference type="EMBL" id="OEU93567.1"/>
    </source>
</evidence>
<evidence type="ECO:0000259" key="3">
    <source>
        <dbReference type="Pfam" id="PF00588"/>
    </source>
</evidence>
<dbReference type="STRING" id="933944.AN215_01895"/>
<reference evidence="4 5" key="1">
    <citation type="journal article" date="2016" name="Front. Microbiol.">
        <title>Comparative Genomics Analysis of Streptomyces Species Reveals Their Adaptation to the Marine Environment and Their Diversity at the Genomic Level.</title>
        <authorList>
            <person name="Tian X."/>
            <person name="Zhang Z."/>
            <person name="Yang T."/>
            <person name="Chen M."/>
            <person name="Li J."/>
            <person name="Chen F."/>
            <person name="Yang J."/>
            <person name="Li W."/>
            <person name="Zhang B."/>
            <person name="Zhang Z."/>
            <person name="Wu J."/>
            <person name="Zhang C."/>
            <person name="Long L."/>
            <person name="Xiao J."/>
        </authorList>
    </citation>
    <scope>NUCLEOTIDE SEQUENCE [LARGE SCALE GENOMIC DNA]</scope>
    <source>
        <strain evidence="4 5">SCSIO 10390</strain>
    </source>
</reference>
<feature type="domain" description="tRNA/rRNA methyltransferase SpoU type" evidence="3">
    <location>
        <begin position="121"/>
        <end position="263"/>
    </location>
</feature>
<name>A0A1E7JUC9_9ACTN</name>
<dbReference type="Proteomes" id="UP000176087">
    <property type="component" value="Unassembled WGS sequence"/>
</dbReference>
<keyword evidence="5" id="KW-1185">Reference proteome</keyword>
<keyword evidence="2 4" id="KW-0808">Transferase</keyword>
<dbReference type="GO" id="GO:0008173">
    <property type="term" value="F:RNA methyltransferase activity"/>
    <property type="evidence" value="ECO:0007669"/>
    <property type="project" value="InterPro"/>
</dbReference>
<organism evidence="4 5">
    <name type="scientific">Streptomyces abyssalis</name>
    <dbReference type="NCBI Taxonomy" id="933944"/>
    <lineage>
        <taxon>Bacteria</taxon>
        <taxon>Bacillati</taxon>
        <taxon>Actinomycetota</taxon>
        <taxon>Actinomycetes</taxon>
        <taxon>Kitasatosporales</taxon>
        <taxon>Streptomycetaceae</taxon>
        <taxon>Streptomyces</taxon>
    </lineage>
</organism>
<dbReference type="SUPFAM" id="SSF55315">
    <property type="entry name" value="L30e-like"/>
    <property type="match status" value="1"/>
</dbReference>
<dbReference type="Pfam" id="PF00588">
    <property type="entry name" value="SpoU_methylase"/>
    <property type="match status" value="1"/>
</dbReference>
<evidence type="ECO:0000256" key="2">
    <source>
        <dbReference type="ARBA" id="ARBA00022679"/>
    </source>
</evidence>
<dbReference type="EMBL" id="LJGT01000036">
    <property type="protein sequence ID" value="OEU93567.1"/>
    <property type="molecule type" value="Genomic_DNA"/>
</dbReference>
<dbReference type="PANTHER" id="PTHR43191">
    <property type="entry name" value="RRNA METHYLTRANSFERASE 3"/>
    <property type="match status" value="1"/>
</dbReference>
<dbReference type="AlphaFoldDB" id="A0A1E7JUC9"/>